<dbReference type="Gene3D" id="3.30.1520.10">
    <property type="entry name" value="Phox-like domain"/>
    <property type="match status" value="1"/>
</dbReference>
<evidence type="ECO:0000259" key="3">
    <source>
        <dbReference type="PROSITE" id="PS50195"/>
    </source>
</evidence>
<feature type="domain" description="PX" evidence="3">
    <location>
        <begin position="32"/>
        <end position="164"/>
    </location>
</feature>
<feature type="region of interest" description="Disordered" evidence="2">
    <location>
        <begin position="1"/>
        <end position="26"/>
    </location>
</feature>
<dbReference type="Gene3D" id="1.20.1270.60">
    <property type="entry name" value="Arfaptin homology (AH) domain/BAR domain"/>
    <property type="match status" value="1"/>
</dbReference>
<protein>
    <submittedName>
        <fullName evidence="4">CERK</fullName>
    </submittedName>
</protein>
<dbReference type="PROSITE" id="PS50195">
    <property type="entry name" value="PX"/>
    <property type="match status" value="1"/>
</dbReference>
<dbReference type="EMBL" id="CP092879">
    <property type="protein sequence ID" value="UYV79582.1"/>
    <property type="molecule type" value="Genomic_DNA"/>
</dbReference>
<evidence type="ECO:0000256" key="1">
    <source>
        <dbReference type="ARBA" id="ARBA00010883"/>
    </source>
</evidence>
<dbReference type="SMART" id="SM00312">
    <property type="entry name" value="PX"/>
    <property type="match status" value="1"/>
</dbReference>
<organism evidence="4 5">
    <name type="scientific">Cordylochernes scorpioides</name>
    <dbReference type="NCBI Taxonomy" id="51811"/>
    <lineage>
        <taxon>Eukaryota</taxon>
        <taxon>Metazoa</taxon>
        <taxon>Ecdysozoa</taxon>
        <taxon>Arthropoda</taxon>
        <taxon>Chelicerata</taxon>
        <taxon>Arachnida</taxon>
        <taxon>Pseudoscorpiones</taxon>
        <taxon>Cheliferoidea</taxon>
        <taxon>Chernetidae</taxon>
        <taxon>Cordylochernes</taxon>
    </lineage>
</organism>
<keyword evidence="5" id="KW-1185">Reference proteome</keyword>
<dbReference type="PANTHER" id="PTHR45850:SF2">
    <property type="entry name" value="SORTING NEXIN-5-LIKE"/>
    <property type="match status" value="1"/>
</dbReference>
<evidence type="ECO:0000313" key="5">
    <source>
        <dbReference type="Proteomes" id="UP001235939"/>
    </source>
</evidence>
<evidence type="ECO:0000313" key="4">
    <source>
        <dbReference type="EMBL" id="UYV79582.1"/>
    </source>
</evidence>
<gene>
    <name evidence="4" type="ORF">LAZ67_17003168</name>
</gene>
<dbReference type="CDD" id="cd06093">
    <property type="entry name" value="PX_domain"/>
    <property type="match status" value="1"/>
</dbReference>
<accession>A0ABY6LGL9</accession>
<comment type="similarity">
    <text evidence="1">Belongs to the sorting nexin family.</text>
</comment>
<name>A0ABY6LGL9_9ARAC</name>
<dbReference type="SUPFAM" id="SSF64268">
    <property type="entry name" value="PX domain"/>
    <property type="match status" value="1"/>
</dbReference>
<feature type="compositionally biased region" description="Polar residues" evidence="2">
    <location>
        <begin position="11"/>
        <end position="21"/>
    </location>
</feature>
<dbReference type="InterPro" id="IPR027267">
    <property type="entry name" value="AH/BAR_dom_sf"/>
</dbReference>
<dbReference type="InterPro" id="IPR001683">
    <property type="entry name" value="PX_dom"/>
</dbReference>
<reference evidence="4 5" key="1">
    <citation type="submission" date="2022-01" db="EMBL/GenBank/DDBJ databases">
        <title>A chromosomal length assembly of Cordylochernes scorpioides.</title>
        <authorList>
            <person name="Zeh D."/>
            <person name="Zeh J."/>
        </authorList>
    </citation>
    <scope>NUCLEOTIDE SEQUENCE [LARGE SCALE GENOMIC DNA]</scope>
    <source>
        <strain evidence="4">IN4F17</strain>
        <tissue evidence="4">Whole Body</tissue>
    </source>
</reference>
<dbReference type="Pfam" id="PF00787">
    <property type="entry name" value="PX"/>
    <property type="match status" value="1"/>
</dbReference>
<dbReference type="PANTHER" id="PTHR45850">
    <property type="entry name" value="SORTING NEXIN FAMILY MEMBER"/>
    <property type="match status" value="1"/>
</dbReference>
<dbReference type="InterPro" id="IPR036871">
    <property type="entry name" value="PX_dom_sf"/>
</dbReference>
<evidence type="ECO:0000256" key="2">
    <source>
        <dbReference type="SAM" id="MobiDB-lite"/>
    </source>
</evidence>
<proteinExistence type="inferred from homology"/>
<dbReference type="Proteomes" id="UP001235939">
    <property type="component" value="Chromosome 17"/>
</dbReference>
<sequence length="385" mass="43705">MEESDGDPSPTLDTVSGLSTCSSPLPPEPFEPRFLVKLPGEVTKDGSVVKYTINSTKVGGLEDGQDYVVEREYADFEWLEHCLLTSVSLHGLIVPPLPPRPPITSEMAEAQSKKQFGKNTQLLLGDDFHRDCRQLEQYLRLLLSHHILGKDPALEHFLTVPQAPPRTKVKKSLLRKITEGIENRKGSHKDCEEFFQKERDWVTKYGTSMKETSEVELCTAIGHLATAFTLSTGGEDDSSKTCLKICTLFSVALEDIRHSLQIVNYNDESTLGDYCNLYARYLEMEKEMLLQRTCLLVDYETANKALDRAKPNKLEAAQQAKLAAEKAFEDCSDVARQEIKRFHRRRVRTFQEHLEKFAESKVRTSRDLYAMLTHSLGRLKTFDIS</sequence>